<reference evidence="1" key="1">
    <citation type="journal article" date="2021" name="Environ. Microbiol.">
        <title>Gene family expansions and transcriptome signatures uncover fungal adaptations to wood decay.</title>
        <authorList>
            <person name="Hage H."/>
            <person name="Miyauchi S."/>
            <person name="Viragh M."/>
            <person name="Drula E."/>
            <person name="Min B."/>
            <person name="Chaduli D."/>
            <person name="Navarro D."/>
            <person name="Favel A."/>
            <person name="Norest M."/>
            <person name="Lesage-Meessen L."/>
            <person name="Balint B."/>
            <person name="Merenyi Z."/>
            <person name="de Eugenio L."/>
            <person name="Morin E."/>
            <person name="Martinez A.T."/>
            <person name="Baldrian P."/>
            <person name="Stursova M."/>
            <person name="Martinez M.J."/>
            <person name="Novotny C."/>
            <person name="Magnuson J.K."/>
            <person name="Spatafora J.W."/>
            <person name="Maurice S."/>
            <person name="Pangilinan J."/>
            <person name="Andreopoulos W."/>
            <person name="LaButti K."/>
            <person name="Hundley H."/>
            <person name="Na H."/>
            <person name="Kuo A."/>
            <person name="Barry K."/>
            <person name="Lipzen A."/>
            <person name="Henrissat B."/>
            <person name="Riley R."/>
            <person name="Ahrendt S."/>
            <person name="Nagy L.G."/>
            <person name="Grigoriev I.V."/>
            <person name="Martin F."/>
            <person name="Rosso M.N."/>
        </authorList>
    </citation>
    <scope>NUCLEOTIDE SEQUENCE</scope>
    <source>
        <strain evidence="1">CBS 384.51</strain>
    </source>
</reference>
<dbReference type="EMBL" id="MU274922">
    <property type="protein sequence ID" value="KAI0086718.1"/>
    <property type="molecule type" value="Genomic_DNA"/>
</dbReference>
<proteinExistence type="predicted"/>
<gene>
    <name evidence="1" type="ORF">BDY19DRAFT_995729</name>
</gene>
<protein>
    <submittedName>
        <fullName evidence="1">Uncharacterized protein</fullName>
    </submittedName>
</protein>
<dbReference type="Proteomes" id="UP001055072">
    <property type="component" value="Unassembled WGS sequence"/>
</dbReference>
<evidence type="ECO:0000313" key="2">
    <source>
        <dbReference type="Proteomes" id="UP001055072"/>
    </source>
</evidence>
<evidence type="ECO:0000313" key="1">
    <source>
        <dbReference type="EMBL" id="KAI0086718.1"/>
    </source>
</evidence>
<name>A0ACB8TXF6_9APHY</name>
<sequence length="71" mass="8255">MLDLIEPFLKANFIKYVQYDSSMTKSLLKEAFDKIKMQDKVRIVLISFKADSTDMFRVLLVILGVLRLSLL</sequence>
<keyword evidence="2" id="KW-1185">Reference proteome</keyword>
<organism evidence="1 2">
    <name type="scientific">Irpex rosettiformis</name>
    <dbReference type="NCBI Taxonomy" id="378272"/>
    <lineage>
        <taxon>Eukaryota</taxon>
        <taxon>Fungi</taxon>
        <taxon>Dikarya</taxon>
        <taxon>Basidiomycota</taxon>
        <taxon>Agaricomycotina</taxon>
        <taxon>Agaricomycetes</taxon>
        <taxon>Polyporales</taxon>
        <taxon>Irpicaceae</taxon>
        <taxon>Irpex</taxon>
    </lineage>
</organism>
<comment type="caution">
    <text evidence="1">The sequence shown here is derived from an EMBL/GenBank/DDBJ whole genome shotgun (WGS) entry which is preliminary data.</text>
</comment>
<accession>A0ACB8TXF6</accession>